<organism evidence="1 2">
    <name type="scientific">Cajanus cajan</name>
    <name type="common">Pigeon pea</name>
    <name type="synonym">Cajanus indicus</name>
    <dbReference type="NCBI Taxonomy" id="3821"/>
    <lineage>
        <taxon>Eukaryota</taxon>
        <taxon>Viridiplantae</taxon>
        <taxon>Streptophyta</taxon>
        <taxon>Embryophyta</taxon>
        <taxon>Tracheophyta</taxon>
        <taxon>Spermatophyta</taxon>
        <taxon>Magnoliopsida</taxon>
        <taxon>eudicotyledons</taxon>
        <taxon>Gunneridae</taxon>
        <taxon>Pentapetalae</taxon>
        <taxon>rosids</taxon>
        <taxon>fabids</taxon>
        <taxon>Fabales</taxon>
        <taxon>Fabaceae</taxon>
        <taxon>Papilionoideae</taxon>
        <taxon>50 kb inversion clade</taxon>
        <taxon>NPAAA clade</taxon>
        <taxon>indigoferoid/millettioid clade</taxon>
        <taxon>Phaseoleae</taxon>
        <taxon>Cajanus</taxon>
    </lineage>
</organism>
<dbReference type="AlphaFoldDB" id="A0A151TBE6"/>
<proteinExistence type="predicted"/>
<dbReference type="EMBL" id="CM003609">
    <property type="protein sequence ID" value="KYP64367.1"/>
    <property type="molecule type" value="Genomic_DNA"/>
</dbReference>
<dbReference type="PANTHER" id="PTHR33116">
    <property type="entry name" value="REVERSE TRANSCRIPTASE ZINC-BINDING DOMAIN-CONTAINING PROTEIN-RELATED-RELATED"/>
    <property type="match status" value="1"/>
</dbReference>
<protein>
    <submittedName>
        <fullName evidence="1">Ribonuclease H protein At1g65750 family</fullName>
    </submittedName>
</protein>
<gene>
    <name evidence="1" type="ORF">KK1_018963</name>
</gene>
<evidence type="ECO:0000313" key="1">
    <source>
        <dbReference type="EMBL" id="KYP64367.1"/>
    </source>
</evidence>
<evidence type="ECO:0000313" key="2">
    <source>
        <dbReference type="Proteomes" id="UP000075243"/>
    </source>
</evidence>
<dbReference type="Proteomes" id="UP000075243">
    <property type="component" value="Chromosome 7"/>
</dbReference>
<sequence length="116" mass="13163">MLQGKTKIAEFNQLLDRVNNQVASWKNKLLNKAGHLCLIKSTLTSIPVYIMQSHWISQAICDRINQACHRMLWAKPGASYYWSLVGWNTISKPLEMGGLGVREARHMNISLLGKLI</sequence>
<accession>A0A151TBE6</accession>
<keyword evidence="2" id="KW-1185">Reference proteome</keyword>
<reference evidence="1 2" key="1">
    <citation type="journal article" date="2012" name="Nat. Biotechnol.">
        <title>Draft genome sequence of pigeonpea (Cajanus cajan), an orphan legume crop of resource-poor farmers.</title>
        <authorList>
            <person name="Varshney R.K."/>
            <person name="Chen W."/>
            <person name="Li Y."/>
            <person name="Bharti A.K."/>
            <person name="Saxena R.K."/>
            <person name="Schlueter J.A."/>
            <person name="Donoghue M.T."/>
            <person name="Azam S."/>
            <person name="Fan G."/>
            <person name="Whaley A.M."/>
            <person name="Farmer A.D."/>
            <person name="Sheridan J."/>
            <person name="Iwata A."/>
            <person name="Tuteja R."/>
            <person name="Penmetsa R.V."/>
            <person name="Wu W."/>
            <person name="Upadhyaya H.D."/>
            <person name="Yang S.P."/>
            <person name="Shah T."/>
            <person name="Saxena K.B."/>
            <person name="Michael T."/>
            <person name="McCombie W.R."/>
            <person name="Yang B."/>
            <person name="Zhang G."/>
            <person name="Yang H."/>
            <person name="Wang J."/>
            <person name="Spillane C."/>
            <person name="Cook D.R."/>
            <person name="May G.D."/>
            <person name="Xu X."/>
            <person name="Jackson S.A."/>
        </authorList>
    </citation>
    <scope>NUCLEOTIDE SEQUENCE [LARGE SCALE GENOMIC DNA]</scope>
    <source>
        <strain evidence="2">cv. Asha</strain>
    </source>
</reference>
<dbReference type="Gramene" id="C.cajan_18424.t">
    <property type="protein sequence ID" value="C.cajan_18424.t.cds1"/>
    <property type="gene ID" value="C.cajan_18424"/>
</dbReference>
<dbReference type="PANTHER" id="PTHR33116:SF86">
    <property type="entry name" value="REVERSE TRANSCRIPTASE DOMAIN-CONTAINING PROTEIN"/>
    <property type="match status" value="1"/>
</dbReference>
<name>A0A151TBE6_CAJCA</name>